<dbReference type="AlphaFoldDB" id="A0A6J3YQE3"/>
<feature type="transmembrane region" description="Helical" evidence="1">
    <location>
        <begin position="123"/>
        <end position="144"/>
    </location>
</feature>
<organism evidence="2">
    <name type="scientific">Posthodiplostomum centrarchi</name>
    <dbReference type="NCBI Taxonomy" id="1954244"/>
    <lineage>
        <taxon>Eukaryota</taxon>
        <taxon>Metazoa</taxon>
        <taxon>Spiralia</taxon>
        <taxon>Lophotrochozoa</taxon>
        <taxon>Platyhelminthes</taxon>
        <taxon>Trematoda</taxon>
        <taxon>Digenea</taxon>
        <taxon>Diplostomida</taxon>
        <taxon>Diplostomoidea</taxon>
        <taxon>Diplostomidae</taxon>
        <taxon>Posthodiplostomum</taxon>
    </lineage>
</organism>
<keyword evidence="1" id="KW-0812">Transmembrane</keyword>
<keyword evidence="1" id="KW-0472">Membrane</keyword>
<sequence length="152" mass="17340">MSLLAFFLALYSAAVISFSFISNPVFYCLFLLVGSLASCGIIYIVMGFSWYMLLFCVVYVGGVYIMFIFVTVYQPNSVVSSNISSWWVFFFTTVVVLTFSWSFSFFSGVFFENSNFLCNSFEGFTYLVLCLVLILGFSCVSIIINRKDSFYR</sequence>
<gene>
    <name evidence="2" type="primary">ND6</name>
</gene>
<feature type="transmembrane region" description="Helical" evidence="1">
    <location>
        <begin position="24"/>
        <end position="45"/>
    </location>
</feature>
<feature type="transmembrane region" description="Helical" evidence="1">
    <location>
        <begin position="52"/>
        <end position="74"/>
    </location>
</feature>
<dbReference type="InterPro" id="IPR042106">
    <property type="entry name" value="Nuo/plastoQ_OxRdtase_6_NuoJ"/>
</dbReference>
<protein>
    <submittedName>
        <fullName evidence="2">NADH dehydrogenase subunit 6</fullName>
    </submittedName>
</protein>
<proteinExistence type="predicted"/>
<feature type="transmembrane region" description="Helical" evidence="1">
    <location>
        <begin position="86"/>
        <end position="111"/>
    </location>
</feature>
<dbReference type="EMBL" id="MH536512">
    <property type="protein sequence ID" value="AYH51412.1"/>
    <property type="molecule type" value="Genomic_DNA"/>
</dbReference>
<evidence type="ECO:0000256" key="1">
    <source>
        <dbReference type="SAM" id="Phobius"/>
    </source>
</evidence>
<dbReference type="Gene3D" id="1.20.120.1200">
    <property type="entry name" value="NADH-ubiquinone/plastoquinone oxidoreductase chain 6, subunit NuoJ"/>
    <property type="match status" value="1"/>
</dbReference>
<keyword evidence="1" id="KW-1133">Transmembrane helix</keyword>
<keyword evidence="2" id="KW-0496">Mitochondrion</keyword>
<reference evidence="2" key="1">
    <citation type="journal article" date="2018" name="Int. J. Parasitol.">
        <title>Validity of the Diplostomoidea and Diplostomida (Digenea, Platyhelminthes) upheld in phylogenomic analysis.</title>
        <authorList>
            <person name="Locke S.A."/>
            <person name="Van Dam A."/>
            <person name="Caffara M."/>
            <person name="Pinto H.A."/>
            <person name="Lopez-Hernandez D."/>
            <person name="Blanar C.A."/>
        </authorList>
    </citation>
    <scope>NUCLEOTIDE SEQUENCE</scope>
    <source>
        <strain evidence="2">P.Ah.MTL.X.3</strain>
    </source>
</reference>
<accession>A0A6J3YQE3</accession>
<evidence type="ECO:0000313" key="2">
    <source>
        <dbReference type="EMBL" id="AYH51412.1"/>
    </source>
</evidence>
<geneLocation type="mitochondrion" evidence="2"/>
<name>A0A6J3YQE3_9TREM</name>